<organism evidence="1 2">
    <name type="scientific">Catharanthus roseus</name>
    <name type="common">Madagascar periwinkle</name>
    <name type="synonym">Vinca rosea</name>
    <dbReference type="NCBI Taxonomy" id="4058"/>
    <lineage>
        <taxon>Eukaryota</taxon>
        <taxon>Viridiplantae</taxon>
        <taxon>Streptophyta</taxon>
        <taxon>Embryophyta</taxon>
        <taxon>Tracheophyta</taxon>
        <taxon>Spermatophyta</taxon>
        <taxon>Magnoliopsida</taxon>
        <taxon>eudicotyledons</taxon>
        <taxon>Gunneridae</taxon>
        <taxon>Pentapetalae</taxon>
        <taxon>asterids</taxon>
        <taxon>lamiids</taxon>
        <taxon>Gentianales</taxon>
        <taxon>Apocynaceae</taxon>
        <taxon>Rauvolfioideae</taxon>
        <taxon>Vinceae</taxon>
        <taxon>Catharanthinae</taxon>
        <taxon>Catharanthus</taxon>
    </lineage>
</organism>
<keyword evidence="2" id="KW-1185">Reference proteome</keyword>
<gene>
    <name evidence="1" type="ORF">M9H77_08734</name>
</gene>
<dbReference type="EMBL" id="CM044702">
    <property type="protein sequence ID" value="KAI5677784.1"/>
    <property type="molecule type" value="Genomic_DNA"/>
</dbReference>
<accession>A0ACC0BYU4</accession>
<evidence type="ECO:0000313" key="2">
    <source>
        <dbReference type="Proteomes" id="UP001060085"/>
    </source>
</evidence>
<sequence length="124" mass="14487">MTRAQRKKLKLHEDNDMIAYKEETLKRKIEEFEGQRKLPKLFKICSIVKEQSREQFGPPYCHGRLAAIVTDRFLLASLGRQDPYCRRIEATKSSIEILHSKEALCPPITPRSVDDSRIPNYQKN</sequence>
<dbReference type="Proteomes" id="UP001060085">
    <property type="component" value="Linkage Group LG02"/>
</dbReference>
<name>A0ACC0BYU4_CATRO</name>
<evidence type="ECO:0000313" key="1">
    <source>
        <dbReference type="EMBL" id="KAI5677784.1"/>
    </source>
</evidence>
<protein>
    <submittedName>
        <fullName evidence="1">Uncharacterized protein</fullName>
    </submittedName>
</protein>
<comment type="caution">
    <text evidence="1">The sequence shown here is derived from an EMBL/GenBank/DDBJ whole genome shotgun (WGS) entry which is preliminary data.</text>
</comment>
<reference evidence="2" key="1">
    <citation type="journal article" date="2023" name="Nat. Plants">
        <title>Single-cell RNA sequencing provides a high-resolution roadmap for understanding the multicellular compartmentation of specialized metabolism.</title>
        <authorList>
            <person name="Sun S."/>
            <person name="Shen X."/>
            <person name="Li Y."/>
            <person name="Li Y."/>
            <person name="Wang S."/>
            <person name="Li R."/>
            <person name="Zhang H."/>
            <person name="Shen G."/>
            <person name="Guo B."/>
            <person name="Wei J."/>
            <person name="Xu J."/>
            <person name="St-Pierre B."/>
            <person name="Chen S."/>
            <person name="Sun C."/>
        </authorList>
    </citation>
    <scope>NUCLEOTIDE SEQUENCE [LARGE SCALE GENOMIC DNA]</scope>
</reference>
<proteinExistence type="predicted"/>